<name>A0AC61RZZ3_9FIRM</name>
<keyword evidence="2" id="KW-1185">Reference proteome</keyword>
<evidence type="ECO:0000313" key="2">
    <source>
        <dbReference type="Proteomes" id="UP000304953"/>
    </source>
</evidence>
<proteinExistence type="predicted"/>
<protein>
    <submittedName>
        <fullName evidence="1">Alkaline phosphatase family protein</fullName>
    </submittedName>
</protein>
<reference evidence="1" key="1">
    <citation type="submission" date="2019-04" db="EMBL/GenBank/DDBJ databases">
        <title>Microbes associate with the intestines of laboratory mice.</title>
        <authorList>
            <person name="Navarre W."/>
            <person name="Wong E."/>
            <person name="Huang K."/>
            <person name="Tropini C."/>
            <person name="Ng K."/>
            <person name="Yu B."/>
        </authorList>
    </citation>
    <scope>NUCLEOTIDE SEQUENCE</scope>
    <source>
        <strain evidence="1">NM01_1-7b</strain>
    </source>
</reference>
<dbReference type="EMBL" id="SRYA01000005">
    <property type="protein sequence ID" value="TGY97669.1"/>
    <property type="molecule type" value="Genomic_DNA"/>
</dbReference>
<comment type="caution">
    <text evidence="1">The sequence shown here is derived from an EMBL/GenBank/DDBJ whole genome shotgun (WGS) entry which is preliminary data.</text>
</comment>
<evidence type="ECO:0000313" key="1">
    <source>
        <dbReference type="EMBL" id="TGY97669.1"/>
    </source>
</evidence>
<gene>
    <name evidence="1" type="ORF">E5329_03435</name>
</gene>
<organism evidence="1 2">
    <name type="scientific">Petralouisia muris</name>
    <dbReference type="NCBI Taxonomy" id="3032872"/>
    <lineage>
        <taxon>Bacteria</taxon>
        <taxon>Bacillati</taxon>
        <taxon>Bacillota</taxon>
        <taxon>Clostridia</taxon>
        <taxon>Lachnospirales</taxon>
        <taxon>Lachnospiraceae</taxon>
        <taxon>Petralouisia</taxon>
    </lineage>
</organism>
<accession>A0AC61RZZ3</accession>
<sequence length="782" mass="88216">MFHTAKNTLQKTRTKYKAFREKRRVREKKHFLKPEQKEKLVAFLNRYSLIFHYLLACVVCFVIEIISRHSFIGAFKFTFDRGLAFLYNSMIVFTSLHLVYFFRRRALMRTVISVAWLFLGTINGCILAKRVTPFTYTDVKLINDLFTMQSNYFSNGEALAVILLVAFVLAGIIVLWKKGPKYQGKQNRFASIGAIGIFAFFIPMVTQAAVSNNILADYFENIAQGYEDYGFVYSFSASVMDQGMTAPRDYSQETVDEALSRVNTEASDSNELPNIICVLLESFVDPKEINFLNFSENPTPNFDHLYNNYSSGYLTVPVVGAGTANTEFEILTGMGMKYFGLGEYPYKTILKSTSCESIASDLGTNLGYGTHVVHNNGGNFYSRKNAFTQMGFDSFISKEMMNIQEYTPLGTWPTDDILIGEVEKALNSTEQQDFVYAITVQGHGAYPTEKVIENPEITVTGAENEAKNNEWEYYVNQIHEVDKFIANLTDMLSKREEKTVVVLFGDHLPTMGLTDEDMKSQSIFNTKYVTWNNFGMQKVNQNLTSYQLLAAITEQANIHEGTMFSLHQSGSYQITEDYSRDMELLQYDILYGKRYAYQGEDLYPASDLQMGVQDVTLERVETLEDGLHIYGTNFTPWSKVFVNDTRISTSFISDSELKISTSHFSDGVNTLVVNQMGSSETIFRTSNEISYLKPLIDTPHPSEEIPVDDTTENTPNSIDKAVNGNRTEKPAQQEDSLEQPDTPEQTDSAEPQAENGDSIQQTAPEQTNTTANPTDASAANGN</sequence>
<dbReference type="Proteomes" id="UP000304953">
    <property type="component" value="Unassembled WGS sequence"/>
</dbReference>